<dbReference type="PaxDb" id="6945-B7PRN9"/>
<dbReference type="VEuPathDB" id="VectorBase:ISCP_010524"/>
<sequence length="169" mass="17969">AEGQLLTARLSPSRPAGGPRSLLVANACLAPAPPGANALQVCCLARELCREQCQGRVLLGRLQLAAGSPAYQLLRDGYLDDDMIEELQRHCDVPRPGKENAALVNLLWKAFQHPSSSLRSCYAATKGSELPGGASSPAWFSSESLRVLEAPAAQDTEQACAVRLAFCPQ</sequence>
<organism>
    <name type="scientific">Ixodes scapularis</name>
    <name type="common">Black-legged tick</name>
    <name type="synonym">Deer tick</name>
    <dbReference type="NCBI Taxonomy" id="6945"/>
    <lineage>
        <taxon>Eukaryota</taxon>
        <taxon>Metazoa</taxon>
        <taxon>Ecdysozoa</taxon>
        <taxon>Arthropoda</taxon>
        <taxon>Chelicerata</taxon>
        <taxon>Arachnida</taxon>
        <taxon>Acari</taxon>
        <taxon>Parasitiformes</taxon>
        <taxon>Ixodida</taxon>
        <taxon>Ixodoidea</taxon>
        <taxon>Ixodidae</taxon>
        <taxon>Ixodinae</taxon>
        <taxon>Ixodes</taxon>
    </lineage>
</organism>
<dbReference type="OrthoDB" id="6513495at2759"/>
<evidence type="ECO:0000313" key="1">
    <source>
        <dbReference type="EMBL" id="EEC09261.1"/>
    </source>
</evidence>
<evidence type="ECO:0007829" key="4">
    <source>
        <dbReference type="PeptideAtlas" id="B7PRN9"/>
    </source>
</evidence>
<accession>B7PRN9</accession>
<gene>
    <name evidence="1" type="ORF">IscW_ISCW007070</name>
</gene>
<evidence type="ECO:0000313" key="3">
    <source>
        <dbReference type="Proteomes" id="UP000001555"/>
    </source>
</evidence>
<keyword evidence="4" id="KW-1267">Proteomics identification</keyword>
<dbReference type="AlphaFoldDB" id="B7PRN9"/>
<proteinExistence type="evidence at protein level"/>
<dbReference type="EnsemblMetazoa" id="ISCW007070-RA">
    <property type="protein sequence ID" value="ISCW007070-PA"/>
    <property type="gene ID" value="ISCW007070"/>
</dbReference>
<dbReference type="EMBL" id="ABJB010616986">
    <property type="status" value="NOT_ANNOTATED_CDS"/>
    <property type="molecule type" value="Genomic_DNA"/>
</dbReference>
<dbReference type="VEuPathDB" id="VectorBase:ISCI007070"/>
<protein>
    <submittedName>
        <fullName evidence="1 2">Secretory protein, putative</fullName>
    </submittedName>
</protein>
<dbReference type="HOGENOM" id="CLU_1582559_0_0_1"/>
<reference evidence="2" key="2">
    <citation type="submission" date="2020-05" db="UniProtKB">
        <authorList>
            <consortium name="EnsemblMetazoa"/>
        </authorList>
    </citation>
    <scope>IDENTIFICATION</scope>
    <source>
        <strain evidence="2">wikel</strain>
    </source>
</reference>
<keyword evidence="3" id="KW-1185">Reference proteome</keyword>
<name>B7PRN9_IXOSC</name>
<dbReference type="Proteomes" id="UP000001555">
    <property type="component" value="Unassembled WGS sequence"/>
</dbReference>
<dbReference type="VEuPathDB" id="VectorBase:ISCW007070"/>
<reference evidence="1 3" key="1">
    <citation type="submission" date="2008-03" db="EMBL/GenBank/DDBJ databases">
        <title>Annotation of Ixodes scapularis.</title>
        <authorList>
            <consortium name="Ixodes scapularis Genome Project Consortium"/>
            <person name="Caler E."/>
            <person name="Hannick L.I."/>
            <person name="Bidwell S."/>
            <person name="Joardar V."/>
            <person name="Thiagarajan M."/>
            <person name="Amedeo P."/>
            <person name="Galinsky K.J."/>
            <person name="Schobel S."/>
            <person name="Inman J."/>
            <person name="Hostetler J."/>
            <person name="Miller J."/>
            <person name="Hammond M."/>
            <person name="Megy K."/>
            <person name="Lawson D."/>
            <person name="Kodira C."/>
            <person name="Sutton G."/>
            <person name="Meyer J."/>
            <person name="Hill C.A."/>
            <person name="Birren B."/>
            <person name="Nene V."/>
            <person name="Collins F."/>
            <person name="Alarcon-Chaidez F."/>
            <person name="Wikel S."/>
            <person name="Strausberg R."/>
        </authorList>
    </citation>
    <scope>NUCLEOTIDE SEQUENCE [LARGE SCALE GENOMIC DNA]</scope>
    <source>
        <strain evidence="3">Wikel</strain>
        <strain evidence="1">Wikel colony</strain>
    </source>
</reference>
<dbReference type="STRING" id="6945.B7PRN9"/>
<feature type="non-terminal residue" evidence="1">
    <location>
        <position position="1"/>
    </location>
</feature>
<evidence type="ECO:0000313" key="2">
    <source>
        <dbReference type="EnsemblMetazoa" id="ISCW007070-PA"/>
    </source>
</evidence>
<dbReference type="EMBL" id="ABJB010999343">
    <property type="status" value="NOT_ANNOTATED_CDS"/>
    <property type="molecule type" value="Genomic_DNA"/>
</dbReference>
<dbReference type="EMBL" id="DS774067">
    <property type="protein sequence ID" value="EEC09261.1"/>
    <property type="molecule type" value="Genomic_DNA"/>
</dbReference>